<sequence>MATINPQTGNVLAVPGHLMPEIAGSGQPNTTGRRTEDGDLRLGSRSAAPGKVEGAAHGRGGREVGGPGHPGHRFPGFHGAEHGLQVSLIGPERRNERKVPVRSTADVSFRSAYATETRFTKHNVRRENPVDAFFHLSSQFQFLQIPTGITDVPPSYVPRTNHILPLHPTHHLP</sequence>
<gene>
    <name evidence="2" type="ORF">T01_14817</name>
</gene>
<protein>
    <submittedName>
        <fullName evidence="2">Uncharacterized protein</fullName>
    </submittedName>
</protein>
<accession>A0A0V1B3G4</accession>
<dbReference type="InParanoid" id="A0A0V1B3G4"/>
<evidence type="ECO:0000256" key="1">
    <source>
        <dbReference type="SAM" id="MobiDB-lite"/>
    </source>
</evidence>
<name>A0A0V1B3G4_TRISP</name>
<reference evidence="2 3" key="1">
    <citation type="submission" date="2015-01" db="EMBL/GenBank/DDBJ databases">
        <title>Evolution of Trichinella species and genotypes.</title>
        <authorList>
            <person name="Korhonen P.K."/>
            <person name="Edoardo P."/>
            <person name="Giuseppe L.R."/>
            <person name="Gasser R.B."/>
        </authorList>
    </citation>
    <scope>NUCLEOTIDE SEQUENCE [LARGE SCALE GENOMIC DNA]</scope>
    <source>
        <strain evidence="2">ISS3</strain>
    </source>
</reference>
<comment type="caution">
    <text evidence="2">The sequence shown here is derived from an EMBL/GenBank/DDBJ whole genome shotgun (WGS) entry which is preliminary data.</text>
</comment>
<evidence type="ECO:0000313" key="2">
    <source>
        <dbReference type="EMBL" id="KRY31588.1"/>
    </source>
</evidence>
<dbReference type="Proteomes" id="UP000054776">
    <property type="component" value="Unassembled WGS sequence"/>
</dbReference>
<evidence type="ECO:0000313" key="3">
    <source>
        <dbReference type="Proteomes" id="UP000054776"/>
    </source>
</evidence>
<organism evidence="2 3">
    <name type="scientific">Trichinella spiralis</name>
    <name type="common">Trichina worm</name>
    <dbReference type="NCBI Taxonomy" id="6334"/>
    <lineage>
        <taxon>Eukaryota</taxon>
        <taxon>Metazoa</taxon>
        <taxon>Ecdysozoa</taxon>
        <taxon>Nematoda</taxon>
        <taxon>Enoplea</taxon>
        <taxon>Dorylaimia</taxon>
        <taxon>Trichinellida</taxon>
        <taxon>Trichinellidae</taxon>
        <taxon>Trichinella</taxon>
    </lineage>
</organism>
<dbReference type="EMBL" id="JYDH01000115">
    <property type="protein sequence ID" value="KRY31588.1"/>
    <property type="molecule type" value="Genomic_DNA"/>
</dbReference>
<dbReference type="AlphaFoldDB" id="A0A0V1B3G4"/>
<keyword evidence="3" id="KW-1185">Reference proteome</keyword>
<feature type="compositionally biased region" description="Basic and acidic residues" evidence="1">
    <location>
        <begin position="33"/>
        <end position="42"/>
    </location>
</feature>
<feature type="region of interest" description="Disordered" evidence="1">
    <location>
        <begin position="18"/>
        <end position="79"/>
    </location>
</feature>
<proteinExistence type="predicted"/>